<dbReference type="PANTHER" id="PTHR30487:SF0">
    <property type="entry name" value="PREPILIN LEADER PEPTIDASE_N-METHYLTRANSFERASE-RELATED"/>
    <property type="match status" value="1"/>
</dbReference>
<dbReference type="EC" id="3.4.23.-" evidence="5"/>
<dbReference type="PRINTS" id="PR00864">
    <property type="entry name" value="PREPILNPTASE"/>
</dbReference>
<dbReference type="PANTHER" id="PTHR30487">
    <property type="entry name" value="TYPE 4 PREPILIN-LIKE PROTEINS LEADER PEPTIDE-PROCESSING ENZYME"/>
    <property type="match status" value="1"/>
</dbReference>
<feature type="transmembrane region" description="Helical" evidence="3">
    <location>
        <begin position="62"/>
        <end position="79"/>
    </location>
</feature>
<keyword evidence="3" id="KW-0812">Transmembrane</keyword>
<comment type="similarity">
    <text evidence="1 2">Belongs to the peptidase A24 family.</text>
</comment>
<feature type="transmembrane region" description="Helical" evidence="3">
    <location>
        <begin position="99"/>
        <end position="122"/>
    </location>
</feature>
<dbReference type="GO" id="GO:0016787">
    <property type="term" value="F:hydrolase activity"/>
    <property type="evidence" value="ECO:0007669"/>
    <property type="project" value="UniProtKB-KW"/>
</dbReference>
<gene>
    <name evidence="5" type="ORF">RHD99_01820</name>
</gene>
<dbReference type="InterPro" id="IPR000045">
    <property type="entry name" value="Prepilin_IV_endopep_pep"/>
</dbReference>
<reference evidence="5 6" key="1">
    <citation type="submission" date="2023-09" db="EMBL/GenBank/DDBJ databases">
        <title>Buttiauxella selenatireducens sp. nov., isolated from the rhizosphere of Cardamine hupingshanesis.</title>
        <authorList>
            <person name="Zhang S."/>
            <person name="Xu Z."/>
            <person name="Wang H."/>
            <person name="Guo Y."/>
        </authorList>
    </citation>
    <scope>NUCLEOTIDE SEQUENCE [LARGE SCALE GENOMIC DNA]</scope>
    <source>
        <strain evidence="5 6">R73</strain>
    </source>
</reference>
<dbReference type="Gene3D" id="1.20.120.1220">
    <property type="match status" value="1"/>
</dbReference>
<dbReference type="InterPro" id="IPR014032">
    <property type="entry name" value="Peptidase_A24A_bac"/>
</dbReference>
<feature type="domain" description="Prepilin type IV endopeptidase peptidase" evidence="4">
    <location>
        <begin position="15"/>
        <end position="121"/>
    </location>
</feature>
<dbReference type="RefSeq" id="WP_309877285.1">
    <property type="nucleotide sequence ID" value="NZ_CP133838.1"/>
</dbReference>
<dbReference type="Proteomes" id="UP001246690">
    <property type="component" value="Chromosome"/>
</dbReference>
<keyword evidence="3" id="KW-0472">Membrane</keyword>
<organism evidence="5 6">
    <name type="scientific">Buttiauxella selenatireducens</name>
    <dbReference type="NCBI Taxonomy" id="3073902"/>
    <lineage>
        <taxon>Bacteria</taxon>
        <taxon>Pseudomonadati</taxon>
        <taxon>Pseudomonadota</taxon>
        <taxon>Gammaproteobacteria</taxon>
        <taxon>Enterobacterales</taxon>
        <taxon>Enterobacteriaceae</taxon>
        <taxon>Buttiauxella</taxon>
    </lineage>
</organism>
<evidence type="ECO:0000256" key="3">
    <source>
        <dbReference type="SAM" id="Phobius"/>
    </source>
</evidence>
<sequence>MPSSLLAFLFIGLHIGFLLRLAWVDYHCMILPDRLTYPLLWSGLLYQVCFSPDHLLESVEGAMVGYLSLWVLYWVYFFVRNVEGIGYGDMKLLAALGAWHGWQSLGWIISAAATSGLVWALVRRVSLKNHVSLTTTPLPFGPNLAIAGGSIGWICSSFPQFKELSFLL</sequence>
<keyword evidence="3" id="KW-1133">Transmembrane helix</keyword>
<dbReference type="EMBL" id="CP133838">
    <property type="protein sequence ID" value="WMY74752.1"/>
    <property type="molecule type" value="Genomic_DNA"/>
</dbReference>
<name>A0ABY9SF41_9ENTR</name>
<keyword evidence="6" id="KW-1185">Reference proteome</keyword>
<proteinExistence type="inferred from homology"/>
<evidence type="ECO:0000259" key="4">
    <source>
        <dbReference type="Pfam" id="PF01478"/>
    </source>
</evidence>
<evidence type="ECO:0000256" key="1">
    <source>
        <dbReference type="ARBA" id="ARBA00005801"/>
    </source>
</evidence>
<dbReference type="InterPro" id="IPR050882">
    <property type="entry name" value="Prepilin_peptidase/N-MTase"/>
</dbReference>
<keyword evidence="5" id="KW-0378">Hydrolase</keyword>
<protein>
    <submittedName>
        <fullName evidence="5">A24 family peptidase</fullName>
        <ecNumber evidence="5">3.4.23.-</ecNumber>
    </submittedName>
</protein>
<accession>A0ABY9SF41</accession>
<evidence type="ECO:0000313" key="6">
    <source>
        <dbReference type="Proteomes" id="UP001246690"/>
    </source>
</evidence>
<evidence type="ECO:0000256" key="2">
    <source>
        <dbReference type="RuleBase" id="RU003793"/>
    </source>
</evidence>
<dbReference type="Pfam" id="PF01478">
    <property type="entry name" value="Peptidase_A24"/>
    <property type="match status" value="1"/>
</dbReference>
<evidence type="ECO:0000313" key="5">
    <source>
        <dbReference type="EMBL" id="WMY74752.1"/>
    </source>
</evidence>